<keyword evidence="1" id="KW-0812">Transmembrane</keyword>
<protein>
    <submittedName>
        <fullName evidence="2">Uncharacterized protein</fullName>
    </submittedName>
</protein>
<proteinExistence type="predicted"/>
<dbReference type="AlphaFoldDB" id="A0A0E0DLR4"/>
<dbReference type="PANTHER" id="PTHR33115">
    <property type="entry name" value="ARM REPEAT SUPERFAMILY PROTEIN"/>
    <property type="match status" value="1"/>
</dbReference>
<keyword evidence="3" id="KW-1185">Reference proteome</keyword>
<accession>A0A0E0DLR4</accession>
<evidence type="ECO:0000256" key="1">
    <source>
        <dbReference type="SAM" id="Phobius"/>
    </source>
</evidence>
<evidence type="ECO:0000313" key="3">
    <source>
        <dbReference type="Proteomes" id="UP000008021"/>
    </source>
</evidence>
<keyword evidence="1" id="KW-1133">Transmembrane helix</keyword>
<dbReference type="PANTHER" id="PTHR33115:SF46">
    <property type="entry name" value="OS05G0141200 PROTEIN"/>
    <property type="match status" value="1"/>
</dbReference>
<dbReference type="STRING" id="40149.A0A0E0DLR4"/>
<dbReference type="HOGENOM" id="CLU_510379_0_0_1"/>
<keyword evidence="1" id="KW-0472">Membrane</keyword>
<dbReference type="Proteomes" id="UP000008021">
    <property type="component" value="Chromosome 5"/>
</dbReference>
<name>A0A0E0DLR4_9ORYZ</name>
<dbReference type="SUPFAM" id="SSF48371">
    <property type="entry name" value="ARM repeat"/>
    <property type="match status" value="1"/>
</dbReference>
<dbReference type="EnsemblPlants" id="OMERI05G02670.1">
    <property type="protein sequence ID" value="OMERI05G02670.1"/>
    <property type="gene ID" value="OMERI05G02670"/>
</dbReference>
<organism evidence="2">
    <name type="scientific">Oryza meridionalis</name>
    <dbReference type="NCBI Taxonomy" id="40149"/>
    <lineage>
        <taxon>Eukaryota</taxon>
        <taxon>Viridiplantae</taxon>
        <taxon>Streptophyta</taxon>
        <taxon>Embryophyta</taxon>
        <taxon>Tracheophyta</taxon>
        <taxon>Spermatophyta</taxon>
        <taxon>Magnoliopsida</taxon>
        <taxon>Liliopsida</taxon>
        <taxon>Poales</taxon>
        <taxon>Poaceae</taxon>
        <taxon>BOP clade</taxon>
        <taxon>Oryzoideae</taxon>
        <taxon>Oryzeae</taxon>
        <taxon>Oryzinae</taxon>
        <taxon>Oryza</taxon>
    </lineage>
</organism>
<sequence>MWLAKAAAVATCIALSWKRLKKQDYVDPMYLRSDEHRNIRRSLNIFYGLVLAQGILIICMLLPLSDRRRFIARMKYRLSMPSGRKIINLYERNNYLEFIAGNVGTTLDMALITFAKNLAVSSTVDGQLLGVRAMDRILRTVEDQHIRGHAARVLVKLTPDILVQTCPQILPLLSSSLLLLPSKEDMDFDLIWFGLRILDKLMDNPDNCRQAANDDSGGFDLLSTIIDLTNLCAHGGRATTVSDSWIEREIIPLLQKEDDIPPPLINKIDKEIIASMALNILSKLVAAPGTAGVKLREEASKNVNFLTGNLLANTGMILEHVQASRVISCLAVDKAYMKLIDGALPTVFKAVVDAVATLEDPSSAENLDHVKDDLWVKQGKVLESFIGLAVQICRSPNATSDFSTALEKADLNVVTLVNKLKKILEMYRSPSTDFPCIRVSTLELITWMVEENSSYREIVLQCGVYEELKEVARTARKLESFKLFHCGVGVPPDGTMECISSLATKLQEKLQQSPNFDTRYRYGEHASRISVLIA</sequence>
<dbReference type="InterPro" id="IPR011989">
    <property type="entry name" value="ARM-like"/>
</dbReference>
<dbReference type="Gene3D" id="1.25.10.10">
    <property type="entry name" value="Leucine-rich Repeat Variant"/>
    <property type="match status" value="1"/>
</dbReference>
<feature type="transmembrane region" description="Helical" evidence="1">
    <location>
        <begin position="46"/>
        <end position="65"/>
    </location>
</feature>
<reference evidence="2" key="1">
    <citation type="submission" date="2015-04" db="UniProtKB">
        <authorList>
            <consortium name="EnsemblPlants"/>
        </authorList>
    </citation>
    <scope>IDENTIFICATION</scope>
</reference>
<evidence type="ECO:0000313" key="2">
    <source>
        <dbReference type="EnsemblPlants" id="OMERI05G02670.1"/>
    </source>
</evidence>
<dbReference type="InterPro" id="IPR016024">
    <property type="entry name" value="ARM-type_fold"/>
</dbReference>
<reference evidence="2" key="2">
    <citation type="submission" date="2018-05" db="EMBL/GenBank/DDBJ databases">
        <title>OmerRS3 (Oryza meridionalis Reference Sequence Version 3).</title>
        <authorList>
            <person name="Zhang J."/>
            <person name="Kudrna D."/>
            <person name="Lee S."/>
            <person name="Talag J."/>
            <person name="Welchert J."/>
            <person name="Wing R.A."/>
        </authorList>
    </citation>
    <scope>NUCLEOTIDE SEQUENCE [LARGE SCALE GENOMIC DNA]</scope>
    <source>
        <strain evidence="2">cv. OR44</strain>
    </source>
</reference>
<dbReference type="Gramene" id="OMERI05G02670.1">
    <property type="protein sequence ID" value="OMERI05G02670.1"/>
    <property type="gene ID" value="OMERI05G02670"/>
</dbReference>